<evidence type="ECO:0000313" key="1">
    <source>
        <dbReference type="EMBL" id="KGF48770.1"/>
    </source>
</evidence>
<gene>
    <name evidence="1" type="ORF">HMPREF0654_07890</name>
</gene>
<proteinExistence type="predicted"/>
<sequence>MKLKDEEEPYYLVDFCRRKDCQQIKVVDTNDEEIKDFLTGIFENKRKQGNAIKADGTLVKVRSISTNKTSCKQLMNMPLYNISPSQARIYTQKCIEYYFRDK</sequence>
<dbReference type="EMBL" id="JRNR01000075">
    <property type="protein sequence ID" value="KGF48770.1"/>
    <property type="molecule type" value="Genomic_DNA"/>
</dbReference>
<reference evidence="1 2" key="1">
    <citation type="submission" date="2014-07" db="EMBL/GenBank/DDBJ databases">
        <authorList>
            <person name="McCorrison J."/>
            <person name="Sanka R."/>
            <person name="Torralba M."/>
            <person name="Gillis M."/>
            <person name="Haft D.H."/>
            <person name="Methe B."/>
            <person name="Sutton G."/>
            <person name="Nelson K.E."/>
        </authorList>
    </citation>
    <scope>NUCLEOTIDE SEQUENCE [LARGE SCALE GENOMIC DNA]</scope>
    <source>
        <strain evidence="1 2">DNF00882</strain>
    </source>
</reference>
<organism evidence="1 2">
    <name type="scientific">Prevotella disiens DNF00882</name>
    <dbReference type="NCBI Taxonomy" id="1401075"/>
    <lineage>
        <taxon>Bacteria</taxon>
        <taxon>Pseudomonadati</taxon>
        <taxon>Bacteroidota</taxon>
        <taxon>Bacteroidia</taxon>
        <taxon>Bacteroidales</taxon>
        <taxon>Prevotellaceae</taxon>
        <taxon>Prevotella</taxon>
    </lineage>
</organism>
<comment type="caution">
    <text evidence="1">The sequence shown here is derived from an EMBL/GenBank/DDBJ whole genome shotgun (WGS) entry which is preliminary data.</text>
</comment>
<protein>
    <submittedName>
        <fullName evidence="1">Uncharacterized protein</fullName>
    </submittedName>
</protein>
<accession>A0A096APV9</accession>
<evidence type="ECO:0000313" key="2">
    <source>
        <dbReference type="Proteomes" id="UP000029538"/>
    </source>
</evidence>
<dbReference type="RefSeq" id="WP_036883693.1">
    <property type="nucleotide sequence ID" value="NZ_JRNR01000075.1"/>
</dbReference>
<name>A0A096APV9_9BACT</name>
<dbReference type="Proteomes" id="UP000029538">
    <property type="component" value="Unassembled WGS sequence"/>
</dbReference>
<dbReference type="AlphaFoldDB" id="A0A096APV9"/>